<reference evidence="2" key="1">
    <citation type="submission" date="2021-01" db="EMBL/GenBank/DDBJ databases">
        <authorList>
            <person name="Corre E."/>
            <person name="Pelletier E."/>
            <person name="Niang G."/>
            <person name="Scheremetjew M."/>
            <person name="Finn R."/>
            <person name="Kale V."/>
            <person name="Holt S."/>
            <person name="Cochrane G."/>
            <person name="Meng A."/>
            <person name="Brown T."/>
            <person name="Cohen L."/>
        </authorList>
    </citation>
    <scope>NUCLEOTIDE SEQUENCE</scope>
    <source>
        <strain evidence="2">CCMP722</strain>
    </source>
</reference>
<dbReference type="EMBL" id="HBFA01031937">
    <property type="protein sequence ID" value="CAD8682763.1"/>
    <property type="molecule type" value="Transcribed_RNA"/>
</dbReference>
<gene>
    <name evidence="2" type="ORF">POBO1169_LOCUS16079</name>
</gene>
<accession>A0A7S0WTX7</accession>
<dbReference type="AlphaFoldDB" id="A0A7S0WTX7"/>
<sequence length="320" mass="35470">MDSFAPMQPPPSRSAAIVDTPARKHLFMAYIALNKCWRKLEASKTIQSNWEDAAEAANRHAAFEGQRPLTHQAASQTFVRLVKEYKAEKSAALLRKDESPPTDYDQLLDGIVMLYDDDQQRKDARAVLNGKTKENISANKHERGVTGAALRDSAMNSHRKNSGSSTSSGASLLTDDADVDYDNDASWLKGDEELIVEHEGEMSPELKAEVEHRKQMHREKVAKEQAGPSKKPRSSGAGSFDASSIMEILSKSQVANQDFQASYSASAQMTAKAQMMQAETERMRVELQMQKAAADAARADLESTRHFELEMAKLGRMPPR</sequence>
<protein>
    <submittedName>
        <fullName evidence="2">Uncharacterized protein</fullName>
    </submittedName>
</protein>
<feature type="compositionally biased region" description="Basic and acidic residues" evidence="1">
    <location>
        <begin position="210"/>
        <end position="223"/>
    </location>
</feature>
<evidence type="ECO:0000313" key="2">
    <source>
        <dbReference type="EMBL" id="CAD8682763.1"/>
    </source>
</evidence>
<organism evidence="2">
    <name type="scientific">Pyramimonas obovata</name>
    <dbReference type="NCBI Taxonomy" id="1411642"/>
    <lineage>
        <taxon>Eukaryota</taxon>
        <taxon>Viridiplantae</taxon>
        <taxon>Chlorophyta</taxon>
        <taxon>Pyramimonadophyceae</taxon>
        <taxon>Pyramimonadales</taxon>
        <taxon>Pyramimonadaceae</taxon>
        <taxon>Pyramimonas</taxon>
        <taxon>Pyramimonas incertae sedis</taxon>
    </lineage>
</organism>
<proteinExistence type="predicted"/>
<feature type="compositionally biased region" description="Low complexity" evidence="1">
    <location>
        <begin position="162"/>
        <end position="173"/>
    </location>
</feature>
<feature type="region of interest" description="Disordered" evidence="1">
    <location>
        <begin position="153"/>
        <end position="173"/>
    </location>
</feature>
<feature type="region of interest" description="Disordered" evidence="1">
    <location>
        <begin position="210"/>
        <end position="240"/>
    </location>
</feature>
<evidence type="ECO:0000256" key="1">
    <source>
        <dbReference type="SAM" id="MobiDB-lite"/>
    </source>
</evidence>
<name>A0A7S0WTX7_9CHLO</name>